<name>A6GE85_9BACT</name>
<evidence type="ECO:0000256" key="1">
    <source>
        <dbReference type="ARBA" id="ARBA00004370"/>
    </source>
</evidence>
<feature type="region of interest" description="Disordered" evidence="5">
    <location>
        <begin position="260"/>
        <end position="286"/>
    </location>
</feature>
<dbReference type="InterPro" id="IPR023408">
    <property type="entry name" value="MscS_beta-dom_sf"/>
</dbReference>
<keyword evidence="2 6" id="KW-0812">Transmembrane</keyword>
<feature type="domain" description="Mechanosensitive ion channel MscS" evidence="7">
    <location>
        <begin position="114"/>
        <end position="175"/>
    </location>
</feature>
<evidence type="ECO:0000259" key="7">
    <source>
        <dbReference type="Pfam" id="PF00924"/>
    </source>
</evidence>
<feature type="compositionally biased region" description="Pro residues" evidence="5">
    <location>
        <begin position="276"/>
        <end position="286"/>
    </location>
</feature>
<comment type="caution">
    <text evidence="8">The sequence shown here is derived from an EMBL/GenBank/DDBJ whole genome shotgun (WGS) entry which is preliminary data.</text>
</comment>
<gene>
    <name evidence="8" type="ORF">PPSIR1_34722</name>
</gene>
<keyword evidence="4 6" id="KW-0472">Membrane</keyword>
<protein>
    <recommendedName>
        <fullName evidence="7">Mechanosensitive ion channel MscS domain-containing protein</fullName>
    </recommendedName>
</protein>
<evidence type="ECO:0000256" key="4">
    <source>
        <dbReference type="ARBA" id="ARBA00023136"/>
    </source>
</evidence>
<dbReference type="Proteomes" id="UP000005801">
    <property type="component" value="Unassembled WGS sequence"/>
</dbReference>
<feature type="transmembrane region" description="Helical" evidence="6">
    <location>
        <begin position="27"/>
        <end position="49"/>
    </location>
</feature>
<comment type="subcellular location">
    <subcellularLocation>
        <location evidence="1">Membrane</location>
    </subcellularLocation>
</comment>
<evidence type="ECO:0000313" key="8">
    <source>
        <dbReference type="EMBL" id="EDM75803.1"/>
    </source>
</evidence>
<evidence type="ECO:0000256" key="6">
    <source>
        <dbReference type="SAM" id="Phobius"/>
    </source>
</evidence>
<dbReference type="EMBL" id="ABCS01000080">
    <property type="protein sequence ID" value="EDM75803.1"/>
    <property type="molecule type" value="Genomic_DNA"/>
</dbReference>
<dbReference type="InterPro" id="IPR006685">
    <property type="entry name" value="MscS_channel_2nd"/>
</dbReference>
<evidence type="ECO:0000256" key="5">
    <source>
        <dbReference type="SAM" id="MobiDB-lite"/>
    </source>
</evidence>
<dbReference type="GO" id="GO:0008381">
    <property type="term" value="F:mechanosensitive monoatomic ion channel activity"/>
    <property type="evidence" value="ECO:0007669"/>
    <property type="project" value="UniProtKB-ARBA"/>
</dbReference>
<organism evidence="8 9">
    <name type="scientific">Plesiocystis pacifica SIR-1</name>
    <dbReference type="NCBI Taxonomy" id="391625"/>
    <lineage>
        <taxon>Bacteria</taxon>
        <taxon>Pseudomonadati</taxon>
        <taxon>Myxococcota</taxon>
        <taxon>Polyangia</taxon>
        <taxon>Nannocystales</taxon>
        <taxon>Nannocystaceae</taxon>
        <taxon>Plesiocystis</taxon>
    </lineage>
</organism>
<proteinExistence type="predicted"/>
<evidence type="ECO:0000256" key="2">
    <source>
        <dbReference type="ARBA" id="ARBA00022692"/>
    </source>
</evidence>
<evidence type="ECO:0000256" key="3">
    <source>
        <dbReference type="ARBA" id="ARBA00022989"/>
    </source>
</evidence>
<feature type="compositionally biased region" description="Low complexity" evidence="5">
    <location>
        <begin position="262"/>
        <end position="275"/>
    </location>
</feature>
<dbReference type="GO" id="GO:0016020">
    <property type="term" value="C:membrane"/>
    <property type="evidence" value="ECO:0007669"/>
    <property type="project" value="UniProtKB-SubCell"/>
</dbReference>
<keyword evidence="9" id="KW-1185">Reference proteome</keyword>
<dbReference type="InterPro" id="IPR010920">
    <property type="entry name" value="LSM_dom_sf"/>
</dbReference>
<dbReference type="AlphaFoldDB" id="A6GE85"/>
<feature type="transmembrane region" description="Helical" evidence="6">
    <location>
        <begin position="93"/>
        <end position="115"/>
    </location>
</feature>
<dbReference type="eggNOG" id="COG0668">
    <property type="taxonomic scope" value="Bacteria"/>
</dbReference>
<feature type="transmembrane region" description="Helical" evidence="6">
    <location>
        <begin position="69"/>
        <end position="87"/>
    </location>
</feature>
<dbReference type="RefSeq" id="WP_006975025.1">
    <property type="nucleotide sequence ID" value="NZ_ABCS01000080.1"/>
</dbReference>
<reference evidence="8 9" key="1">
    <citation type="submission" date="2007-06" db="EMBL/GenBank/DDBJ databases">
        <authorList>
            <person name="Shimkets L."/>
            <person name="Ferriera S."/>
            <person name="Johnson J."/>
            <person name="Kravitz S."/>
            <person name="Beeson K."/>
            <person name="Sutton G."/>
            <person name="Rogers Y.-H."/>
            <person name="Friedman R."/>
            <person name="Frazier M."/>
            <person name="Venter J.C."/>
        </authorList>
    </citation>
    <scope>NUCLEOTIDE SEQUENCE [LARGE SCALE GENOMIC DNA]</scope>
    <source>
        <strain evidence="8 9">SIR-1</strain>
    </source>
</reference>
<dbReference type="STRING" id="391625.PPSIR1_34722"/>
<evidence type="ECO:0000313" key="9">
    <source>
        <dbReference type="Proteomes" id="UP000005801"/>
    </source>
</evidence>
<dbReference type="SUPFAM" id="SSF50182">
    <property type="entry name" value="Sm-like ribonucleoproteins"/>
    <property type="match status" value="1"/>
</dbReference>
<sequence>MTLGLNFGVGLALVGLGDLHVLSLSGLGLVLVVLGGLILFTAMGGLRWLVDRLPMSEGRRRTLIRLRPVLEVVVATTYLLLALPAVLDDHLEFTPVSLGLMALTFGLIGVSWATLRDLVNGVFIKAGELCREGDRVIVSGRVGVVRHLGHRFLTLESESGEEVFIPYGQLSRESIVRTQARAGSHRHSFELALPASLEPSPALRALSQAALASHWSSLVRPPELEALGGGRVRVHVYALGREQGVVIEAAVRELAASLEAQPADASSPARAKPAAFAPPRPGFRLD</sequence>
<dbReference type="OrthoDB" id="5519535at2"/>
<accession>A6GE85</accession>
<dbReference type="Pfam" id="PF00924">
    <property type="entry name" value="MS_channel_2nd"/>
    <property type="match status" value="1"/>
</dbReference>
<dbReference type="Gene3D" id="2.30.30.60">
    <property type="match status" value="1"/>
</dbReference>
<keyword evidence="3 6" id="KW-1133">Transmembrane helix</keyword>